<name>A0AAW2ZCF8_9EUKA</name>
<protein>
    <submittedName>
        <fullName evidence="1">Uncharacterized protein</fullName>
    </submittedName>
</protein>
<accession>A0AAW2ZCF8</accession>
<dbReference type="AlphaFoldDB" id="A0AAW2ZCF8"/>
<dbReference type="Proteomes" id="UP001431209">
    <property type="component" value="Unassembled WGS sequence"/>
</dbReference>
<evidence type="ECO:0000313" key="2">
    <source>
        <dbReference type="Proteomes" id="UP001431209"/>
    </source>
</evidence>
<reference evidence="1 2" key="1">
    <citation type="submission" date="2024-03" db="EMBL/GenBank/DDBJ databases">
        <title>The Acrasis kona genome and developmental transcriptomes reveal deep origins of eukaryotic multicellular pathways.</title>
        <authorList>
            <person name="Sheikh S."/>
            <person name="Fu C.-J."/>
            <person name="Brown M.W."/>
            <person name="Baldauf S.L."/>
        </authorList>
    </citation>
    <scope>NUCLEOTIDE SEQUENCE [LARGE SCALE GENOMIC DNA]</scope>
    <source>
        <strain evidence="1 2">ATCC MYA-3509</strain>
    </source>
</reference>
<sequence length="110" mass="12355">MNNSLNLFDQASGEVTARMAVLRPNPYFNSTGSSICSGVMELKFYKGETKLNVTNLVKPFTFTMTTNRPNVTVANWDRNNTAGHYGMRPICKFWDASLNKWSSEGCYAIN</sequence>
<dbReference type="Gene3D" id="2.60.220.50">
    <property type="match status" value="1"/>
</dbReference>
<evidence type="ECO:0000313" key="1">
    <source>
        <dbReference type="EMBL" id="KAL0487009.1"/>
    </source>
</evidence>
<proteinExistence type="predicted"/>
<organism evidence="1 2">
    <name type="scientific">Acrasis kona</name>
    <dbReference type="NCBI Taxonomy" id="1008807"/>
    <lineage>
        <taxon>Eukaryota</taxon>
        <taxon>Discoba</taxon>
        <taxon>Heterolobosea</taxon>
        <taxon>Tetramitia</taxon>
        <taxon>Eutetramitia</taxon>
        <taxon>Acrasidae</taxon>
        <taxon>Acrasis</taxon>
    </lineage>
</organism>
<feature type="non-terminal residue" evidence="1">
    <location>
        <position position="110"/>
    </location>
</feature>
<gene>
    <name evidence="1" type="ORF">AKO1_001322</name>
</gene>
<keyword evidence="2" id="KW-1185">Reference proteome</keyword>
<comment type="caution">
    <text evidence="1">The sequence shown here is derived from an EMBL/GenBank/DDBJ whole genome shotgun (WGS) entry which is preliminary data.</text>
</comment>
<dbReference type="EMBL" id="JAOPGA020001294">
    <property type="protein sequence ID" value="KAL0487009.1"/>
    <property type="molecule type" value="Genomic_DNA"/>
</dbReference>
<dbReference type="InterPro" id="IPR046338">
    <property type="entry name" value="GAIN_dom_sf"/>
</dbReference>